<dbReference type="PANTHER" id="PTHR42208:SF1">
    <property type="entry name" value="HEAVY METAL TRANSPORTER"/>
    <property type="match status" value="1"/>
</dbReference>
<evidence type="ECO:0000313" key="4">
    <source>
        <dbReference type="Proteomes" id="UP001305521"/>
    </source>
</evidence>
<keyword evidence="1" id="KW-0812">Transmembrane</keyword>
<organism evidence="3 4">
    <name type="scientific">Sediminicoccus rosea</name>
    <dbReference type="NCBI Taxonomy" id="1225128"/>
    <lineage>
        <taxon>Bacteria</taxon>
        <taxon>Pseudomonadati</taxon>
        <taxon>Pseudomonadota</taxon>
        <taxon>Alphaproteobacteria</taxon>
        <taxon>Acetobacterales</taxon>
        <taxon>Roseomonadaceae</taxon>
        <taxon>Sediminicoccus</taxon>
    </lineage>
</organism>
<keyword evidence="1" id="KW-0472">Membrane</keyword>
<feature type="transmembrane region" description="Helical" evidence="1">
    <location>
        <begin position="20"/>
        <end position="45"/>
    </location>
</feature>
<gene>
    <name evidence="3" type="ORF">R9Z33_02570</name>
</gene>
<feature type="transmembrane region" description="Helical" evidence="1">
    <location>
        <begin position="219"/>
        <end position="242"/>
    </location>
</feature>
<sequence length="248" mass="24348">MLANCLHDLAALGPAGVPALMGALFLAGLAGGLAHCTVMCGPFVLAQAAATADASLGGGMLRRLGGAALLPYHLGRGLGYALLGAVAGGAGALLAQASGLRWLAAILLLLASLLMLAQASSRLAALLPRLPAPRLPRVLEAQLGGLLAAPTGWRGVRLGLLLSALPCGLLYAALAAAAGSGSALAGGLAMLAFVLGTVPALAGVALLGRFFGQAVGPRWRAVGGLLFLLNAAVLAGLAVQMLTRGAVH</sequence>
<proteinExistence type="predicted"/>
<keyword evidence="1" id="KW-1133">Transmembrane helix</keyword>
<keyword evidence="4" id="KW-1185">Reference proteome</keyword>
<feature type="transmembrane region" description="Helical" evidence="1">
    <location>
        <begin position="184"/>
        <end position="207"/>
    </location>
</feature>
<accession>A0ABZ0PL00</accession>
<dbReference type="Pfam" id="PF13386">
    <property type="entry name" value="DsbD_2"/>
    <property type="match status" value="1"/>
</dbReference>
<dbReference type="EMBL" id="CP137852">
    <property type="protein sequence ID" value="WPB85765.1"/>
    <property type="molecule type" value="Genomic_DNA"/>
</dbReference>
<dbReference type="PANTHER" id="PTHR42208">
    <property type="entry name" value="HEAVY METAL TRANSPORTER-RELATED"/>
    <property type="match status" value="1"/>
</dbReference>
<protein>
    <submittedName>
        <fullName evidence="3">Sulfite exporter TauE/SafE family protein</fullName>
    </submittedName>
</protein>
<feature type="domain" description="Urease accessory protein UreH-like transmembrane" evidence="2">
    <location>
        <begin position="24"/>
        <end position="229"/>
    </location>
</feature>
<reference evidence="3 4" key="1">
    <citation type="submission" date="2023-11" db="EMBL/GenBank/DDBJ databases">
        <title>Arctic aerobic anoxygenic photoheterotroph Sediminicoccus rosea KRV36 adapts its photosynthesis to long days of polar summer.</title>
        <authorList>
            <person name="Tomasch J."/>
            <person name="Kopejtka K."/>
            <person name="Bily T."/>
            <person name="Gardiner A.T."/>
            <person name="Gardian Z."/>
            <person name="Shivaramu S."/>
            <person name="Koblizek M."/>
            <person name="Engelhardt F."/>
            <person name="Kaftan D."/>
        </authorList>
    </citation>
    <scope>NUCLEOTIDE SEQUENCE [LARGE SCALE GENOMIC DNA]</scope>
    <source>
        <strain evidence="3 4">R-30</strain>
    </source>
</reference>
<feature type="transmembrane region" description="Helical" evidence="1">
    <location>
        <begin position="158"/>
        <end position="178"/>
    </location>
</feature>
<dbReference type="RefSeq" id="WP_318649744.1">
    <property type="nucleotide sequence ID" value="NZ_CP137852.1"/>
</dbReference>
<evidence type="ECO:0000256" key="1">
    <source>
        <dbReference type="SAM" id="Phobius"/>
    </source>
</evidence>
<feature type="transmembrane region" description="Helical" evidence="1">
    <location>
        <begin position="78"/>
        <end position="96"/>
    </location>
</feature>
<dbReference type="Proteomes" id="UP001305521">
    <property type="component" value="Chromosome"/>
</dbReference>
<feature type="transmembrane region" description="Helical" evidence="1">
    <location>
        <begin position="102"/>
        <end position="127"/>
    </location>
</feature>
<evidence type="ECO:0000259" key="2">
    <source>
        <dbReference type="Pfam" id="PF13386"/>
    </source>
</evidence>
<dbReference type="InterPro" id="IPR039447">
    <property type="entry name" value="UreH-like_TM_dom"/>
</dbReference>
<evidence type="ECO:0000313" key="3">
    <source>
        <dbReference type="EMBL" id="WPB85765.1"/>
    </source>
</evidence>
<name>A0ABZ0PL00_9PROT</name>